<feature type="chain" id="PRO_5030807453" evidence="1">
    <location>
        <begin position="24"/>
        <end position="128"/>
    </location>
</feature>
<organism evidence="2 3">
    <name type="scientific">Candidatus Acidiferrum panamense</name>
    <dbReference type="NCBI Taxonomy" id="2741543"/>
    <lineage>
        <taxon>Bacteria</taxon>
        <taxon>Pseudomonadati</taxon>
        <taxon>Acidobacteriota</taxon>
        <taxon>Terriglobia</taxon>
        <taxon>Candidatus Acidiferrales</taxon>
        <taxon>Candidatus Acidiferrum</taxon>
    </lineage>
</organism>
<feature type="signal peptide" evidence="1">
    <location>
        <begin position="1"/>
        <end position="23"/>
    </location>
</feature>
<accession>A0A7V8NM25</accession>
<name>A0A7V8NM25_9BACT</name>
<evidence type="ECO:0000313" key="3">
    <source>
        <dbReference type="Proteomes" id="UP000567293"/>
    </source>
</evidence>
<dbReference type="EMBL" id="JACDQQ010000246">
    <property type="protein sequence ID" value="MBA0083825.1"/>
    <property type="molecule type" value="Genomic_DNA"/>
</dbReference>
<dbReference type="InterPro" id="IPR007487">
    <property type="entry name" value="ABC_transpt-TYRBP-like"/>
</dbReference>
<reference evidence="2" key="1">
    <citation type="submission" date="2020-06" db="EMBL/GenBank/DDBJ databases">
        <title>Legume-microbial interactions unlock mineral nutrients during tropical forest succession.</title>
        <authorList>
            <person name="Epihov D.Z."/>
        </authorList>
    </citation>
    <scope>NUCLEOTIDE SEQUENCE [LARGE SCALE GENOMIC DNA]</scope>
    <source>
        <strain evidence="2">Pan2503</strain>
    </source>
</reference>
<evidence type="ECO:0000313" key="2">
    <source>
        <dbReference type="EMBL" id="MBA0083825.1"/>
    </source>
</evidence>
<feature type="non-terminal residue" evidence="2">
    <location>
        <position position="128"/>
    </location>
</feature>
<dbReference type="AlphaFoldDB" id="A0A7V8NM25"/>
<gene>
    <name evidence="2" type="ORF">HRJ53_02415</name>
</gene>
<dbReference type="Gene3D" id="3.40.50.2300">
    <property type="match status" value="1"/>
</dbReference>
<dbReference type="Pfam" id="PF04392">
    <property type="entry name" value="ABC_sub_bind"/>
    <property type="match status" value="1"/>
</dbReference>
<evidence type="ECO:0000256" key="1">
    <source>
        <dbReference type="SAM" id="SignalP"/>
    </source>
</evidence>
<dbReference type="PANTHER" id="PTHR35271:SF1">
    <property type="entry name" value="ABC TRANSPORTER, SUBSTRATE-BINDING LIPOPROTEIN"/>
    <property type="match status" value="1"/>
</dbReference>
<comment type="caution">
    <text evidence="2">The sequence shown here is derived from an EMBL/GenBank/DDBJ whole genome shotgun (WGS) entry which is preliminary data.</text>
</comment>
<keyword evidence="1" id="KW-0732">Signal</keyword>
<dbReference type="PANTHER" id="PTHR35271">
    <property type="entry name" value="ABC TRANSPORTER, SUBSTRATE-BINDING LIPOPROTEIN-RELATED"/>
    <property type="match status" value="1"/>
</dbReference>
<dbReference type="Proteomes" id="UP000567293">
    <property type="component" value="Unassembled WGS sequence"/>
</dbReference>
<protein>
    <submittedName>
        <fullName evidence="2">ABC transporter substrate-binding protein</fullName>
    </submittedName>
</protein>
<sequence length="128" mass="13731">MRRREFIRLFSSTVVAWPLTARAQQAAMPVIGFLNSGSPEGFTPQLAGFRQGLNEVGYTEGQNVAIEFRWAKSQYDRLPGLATDLVHRQVAIIVATGGSVSAIAAKSVTTTIPIVFTNGGDPVQLGLV</sequence>
<proteinExistence type="predicted"/>
<keyword evidence="3" id="KW-1185">Reference proteome</keyword>